<protein>
    <submittedName>
        <fullName evidence="2">Glutathione S-transferase, C-terminal domain protein</fullName>
    </submittedName>
</protein>
<dbReference type="EMBL" id="CAJRAY010000068">
    <property type="protein sequence ID" value="CAG5089620.1"/>
    <property type="molecule type" value="Genomic_DNA"/>
</dbReference>
<gene>
    <name evidence="2" type="primary">txxe 1867</name>
    <name evidence="2" type="ORF">TXXE_13235</name>
</gene>
<proteinExistence type="predicted"/>
<accession>A0ABM8V661</accession>
<dbReference type="SUPFAM" id="SSF47616">
    <property type="entry name" value="GST C-terminal domain-like"/>
    <property type="match status" value="1"/>
</dbReference>
<evidence type="ECO:0000313" key="2">
    <source>
        <dbReference type="EMBL" id="CAG5089620.1"/>
    </source>
</evidence>
<dbReference type="InterPro" id="IPR036282">
    <property type="entry name" value="Glutathione-S-Trfase_C_sf"/>
</dbReference>
<organism evidence="2 3">
    <name type="scientific">Thermobacillus xylanilyticus</name>
    <dbReference type="NCBI Taxonomy" id="76633"/>
    <lineage>
        <taxon>Bacteria</taxon>
        <taxon>Bacillati</taxon>
        <taxon>Bacillota</taxon>
        <taxon>Bacilli</taxon>
        <taxon>Bacillales</taxon>
        <taxon>Paenibacillaceae</taxon>
        <taxon>Thermobacillus</taxon>
    </lineage>
</organism>
<comment type="caution">
    <text evidence="2">The sequence shown here is derived from an EMBL/GenBank/DDBJ whole genome shotgun (WGS) entry which is preliminary data.</text>
</comment>
<keyword evidence="3" id="KW-1185">Reference proteome</keyword>
<feature type="domain" description="GST C-terminal" evidence="1">
    <location>
        <begin position="156"/>
        <end position="294"/>
    </location>
</feature>
<dbReference type="InterPro" id="IPR010987">
    <property type="entry name" value="Glutathione-S-Trfase_C-like"/>
</dbReference>
<evidence type="ECO:0000259" key="1">
    <source>
        <dbReference type="PROSITE" id="PS50405"/>
    </source>
</evidence>
<dbReference type="InterPro" id="IPR016639">
    <property type="entry name" value="GST_Omega/GSH"/>
</dbReference>
<dbReference type="Proteomes" id="UP000681526">
    <property type="component" value="Unassembled WGS sequence"/>
</dbReference>
<dbReference type="Pfam" id="PF13410">
    <property type="entry name" value="GST_C_2"/>
    <property type="match status" value="1"/>
</dbReference>
<sequence length="301" mass="34037">MKYGNFRYFRPPDDYDIGIRGGPILPGAIVNDPAVKQPLEPRPGRYALLYSPVTPTGQRLALIAALGGFLDLIAVLSPNNGRLIQRSGDGSEEPSPAWAPMSGTEAAAFEWGTHVRLPALVDLEAGRIISNDPYLLPVKIVSDLAESASRKEALALLQEEEARLEWEERIFYDLHCGVYRAGFVARQDEYEREVERVYRFLADLDRHLTGRRCLLGDFPTLADLWLYTLLVRYDQVYAPGFRLHKYRIRDFVEVHRYLRELHALPACRATTDFALISRGYFLGIPALNRGIVPIGPDDHFL</sequence>
<dbReference type="Gene3D" id="1.20.1050.10">
    <property type="match status" value="1"/>
</dbReference>
<dbReference type="PANTHER" id="PTHR32419:SF6">
    <property type="entry name" value="GLUTATHIONE S-TRANSFERASE OMEGA-LIKE 1-RELATED"/>
    <property type="match status" value="1"/>
</dbReference>
<dbReference type="PANTHER" id="PTHR32419">
    <property type="entry name" value="GLUTATHIONYL-HYDROQUINONE REDUCTASE"/>
    <property type="match status" value="1"/>
</dbReference>
<reference evidence="2 3" key="1">
    <citation type="submission" date="2021-04" db="EMBL/GenBank/DDBJ databases">
        <authorList>
            <person name="Rakotoarivonina H."/>
        </authorList>
    </citation>
    <scope>NUCLEOTIDE SEQUENCE [LARGE SCALE GENOMIC DNA]</scope>
    <source>
        <strain evidence="2 3">XE</strain>
    </source>
</reference>
<dbReference type="Gene3D" id="3.40.30.10">
    <property type="entry name" value="Glutaredoxin"/>
    <property type="match status" value="1"/>
</dbReference>
<evidence type="ECO:0000313" key="3">
    <source>
        <dbReference type="Proteomes" id="UP000681526"/>
    </source>
</evidence>
<dbReference type="RefSeq" id="WP_213484997.1">
    <property type="nucleotide sequence ID" value="NZ_CAJRAY010000068.1"/>
</dbReference>
<name>A0ABM8V661_THEXY</name>
<dbReference type="PROSITE" id="PS50405">
    <property type="entry name" value="GST_CTER"/>
    <property type="match status" value="1"/>
</dbReference>